<name>A0ABV6V7G6_9ACTN</name>
<proteinExistence type="predicted"/>
<dbReference type="GO" id="GO:0016746">
    <property type="term" value="F:acyltransferase activity"/>
    <property type="evidence" value="ECO:0007669"/>
    <property type="project" value="UniProtKB-KW"/>
</dbReference>
<dbReference type="SUPFAM" id="SSF55729">
    <property type="entry name" value="Acyl-CoA N-acyltransferases (Nat)"/>
    <property type="match status" value="1"/>
</dbReference>
<evidence type="ECO:0000313" key="1">
    <source>
        <dbReference type="EMBL" id="MFC1409669.1"/>
    </source>
</evidence>
<keyword evidence="2" id="KW-1185">Reference proteome</keyword>
<reference evidence="1 2" key="1">
    <citation type="submission" date="2024-09" db="EMBL/GenBank/DDBJ databases">
        <authorList>
            <person name="Lee S.D."/>
        </authorList>
    </citation>
    <scope>NUCLEOTIDE SEQUENCE [LARGE SCALE GENOMIC DNA]</scope>
    <source>
        <strain evidence="1 2">N1-1</strain>
    </source>
</reference>
<dbReference type="InterPro" id="IPR016181">
    <property type="entry name" value="Acyl_CoA_acyltransferase"/>
</dbReference>
<accession>A0ABV6V7G6</accession>
<protein>
    <submittedName>
        <fullName evidence="1">GNAT family N-acetyltransferase</fullName>
        <ecNumber evidence="1">2.3.-.-</ecNumber>
    </submittedName>
</protein>
<dbReference type="EMBL" id="JBHEZX010000004">
    <property type="protein sequence ID" value="MFC1409669.1"/>
    <property type="molecule type" value="Genomic_DNA"/>
</dbReference>
<dbReference type="PANTHER" id="PTHR43441">
    <property type="entry name" value="RIBOSOMAL-PROTEIN-SERINE ACETYLTRANSFERASE"/>
    <property type="match status" value="1"/>
</dbReference>
<dbReference type="Pfam" id="PF13302">
    <property type="entry name" value="Acetyltransf_3"/>
    <property type="match status" value="1"/>
</dbReference>
<dbReference type="EC" id="2.3.-.-" evidence="1"/>
<organism evidence="1 2">
    <name type="scientific">Streptacidiphilus alkalitolerans</name>
    <dbReference type="NCBI Taxonomy" id="3342712"/>
    <lineage>
        <taxon>Bacteria</taxon>
        <taxon>Bacillati</taxon>
        <taxon>Actinomycetota</taxon>
        <taxon>Actinomycetes</taxon>
        <taxon>Kitasatosporales</taxon>
        <taxon>Streptomycetaceae</taxon>
        <taxon>Streptacidiphilus</taxon>
    </lineage>
</organism>
<dbReference type="PROSITE" id="PS51186">
    <property type="entry name" value="GNAT"/>
    <property type="match status" value="1"/>
</dbReference>
<dbReference type="InterPro" id="IPR000182">
    <property type="entry name" value="GNAT_dom"/>
</dbReference>
<sequence length="160" mass="16811">MINTARLRLEPVSTGAAGQLAYGGDGGWTWLGGGPEEGTRGMAGIVARAAEVGWHRPPWGLYVVVHPADGLAIGSVGFHGPPDPGGCVEIGYDLVPAARGFGLATEGVKALTAFAFTHPAVRSALAVTRPDNTRSQRVLLRAGFVRGPDQEGLRRYRVDR</sequence>
<dbReference type="Gene3D" id="3.40.630.30">
    <property type="match status" value="1"/>
</dbReference>
<dbReference type="InterPro" id="IPR051908">
    <property type="entry name" value="Ribosomal_N-acetyltransferase"/>
</dbReference>
<evidence type="ECO:0000313" key="2">
    <source>
        <dbReference type="Proteomes" id="UP001592582"/>
    </source>
</evidence>
<dbReference type="PANTHER" id="PTHR43441:SF6">
    <property type="entry name" value="N-ACETYLTRANSFERASE DOMAIN-CONTAINING PROTEIN"/>
    <property type="match status" value="1"/>
</dbReference>
<keyword evidence="1" id="KW-0808">Transferase</keyword>
<gene>
    <name evidence="1" type="ORF">ACEZDG_10285</name>
</gene>
<dbReference type="Proteomes" id="UP001592582">
    <property type="component" value="Unassembled WGS sequence"/>
</dbReference>
<comment type="caution">
    <text evidence="1">The sequence shown here is derived from an EMBL/GenBank/DDBJ whole genome shotgun (WGS) entry which is preliminary data.</text>
</comment>
<keyword evidence="1" id="KW-0012">Acyltransferase</keyword>